<protein>
    <recommendedName>
        <fullName evidence="4">Integrase</fullName>
    </recommendedName>
</protein>
<dbReference type="EMBL" id="JACHMB010000001">
    <property type="protein sequence ID" value="MBB5775386.1"/>
    <property type="molecule type" value="Genomic_DNA"/>
</dbReference>
<dbReference type="AlphaFoldDB" id="A0A7W9G1H4"/>
<name>A0A7W9G1H4_9ACTN</name>
<proteinExistence type="predicted"/>
<dbReference type="RefSeq" id="WP_221519272.1">
    <property type="nucleotide sequence ID" value="NZ_JACHMB010000001.1"/>
</dbReference>
<feature type="compositionally biased region" description="Basic and acidic residues" evidence="1">
    <location>
        <begin position="242"/>
        <end position="252"/>
    </location>
</feature>
<evidence type="ECO:0000313" key="2">
    <source>
        <dbReference type="EMBL" id="MBB5775386.1"/>
    </source>
</evidence>
<accession>A0A7W9G1H4</accession>
<keyword evidence="3" id="KW-1185">Reference proteome</keyword>
<evidence type="ECO:0000256" key="1">
    <source>
        <dbReference type="SAM" id="MobiDB-lite"/>
    </source>
</evidence>
<sequence>MLERMVPDGELLLSSAHQGFYAGRKRPGALKNTGLRQRIEDFIAWANREALAQGLPEQVIPPDPHGRVGLARFRRTLAWHIARRPGGLIALAIQYGHVRTVLDARIFSGYATRSRRGIHRVIDVETALAAADTAAHLRDRIAEGEKISGPAARRALTAAAQAPRFEGRLVPRTFAKKASAYLSRDGLVLFDSPDACLICVFKRDNALCEPGPDATVPNQPECRPGCGNAIRTDSHDDALRARADRSDQRAAHAPEPMARRLRTAAARDRATADAHDTNCRRTR</sequence>
<organism evidence="2 3">
    <name type="scientific">Nonomuraea jabiensis</name>
    <dbReference type="NCBI Taxonomy" id="882448"/>
    <lineage>
        <taxon>Bacteria</taxon>
        <taxon>Bacillati</taxon>
        <taxon>Actinomycetota</taxon>
        <taxon>Actinomycetes</taxon>
        <taxon>Streptosporangiales</taxon>
        <taxon>Streptosporangiaceae</taxon>
        <taxon>Nonomuraea</taxon>
    </lineage>
</organism>
<evidence type="ECO:0000313" key="3">
    <source>
        <dbReference type="Proteomes" id="UP000579153"/>
    </source>
</evidence>
<evidence type="ECO:0008006" key="4">
    <source>
        <dbReference type="Google" id="ProtNLM"/>
    </source>
</evidence>
<dbReference type="Proteomes" id="UP000579153">
    <property type="component" value="Unassembled WGS sequence"/>
</dbReference>
<reference evidence="2 3" key="1">
    <citation type="submission" date="2020-08" db="EMBL/GenBank/DDBJ databases">
        <title>Sequencing the genomes of 1000 actinobacteria strains.</title>
        <authorList>
            <person name="Klenk H.-P."/>
        </authorList>
    </citation>
    <scope>NUCLEOTIDE SEQUENCE [LARGE SCALE GENOMIC DNA]</scope>
    <source>
        <strain evidence="2 3">DSM 45507</strain>
    </source>
</reference>
<comment type="caution">
    <text evidence="2">The sequence shown here is derived from an EMBL/GenBank/DDBJ whole genome shotgun (WGS) entry which is preliminary data.</text>
</comment>
<feature type="compositionally biased region" description="Basic and acidic residues" evidence="1">
    <location>
        <begin position="265"/>
        <end position="283"/>
    </location>
</feature>
<feature type="region of interest" description="Disordered" evidence="1">
    <location>
        <begin position="242"/>
        <end position="283"/>
    </location>
</feature>
<gene>
    <name evidence="2" type="ORF">HD596_002142</name>
</gene>